<evidence type="ECO:0000259" key="2">
    <source>
        <dbReference type="PROSITE" id="PS50006"/>
    </source>
</evidence>
<dbReference type="SUPFAM" id="SSF49879">
    <property type="entry name" value="SMAD/FHA domain"/>
    <property type="match status" value="1"/>
</dbReference>
<evidence type="ECO:0000313" key="3">
    <source>
        <dbReference type="EMBL" id="GAA2025796.1"/>
    </source>
</evidence>
<protein>
    <recommendedName>
        <fullName evidence="2">FHA domain-containing protein</fullName>
    </recommendedName>
</protein>
<dbReference type="Gene3D" id="2.60.200.20">
    <property type="match status" value="1"/>
</dbReference>
<evidence type="ECO:0000256" key="1">
    <source>
        <dbReference type="ARBA" id="ARBA00022553"/>
    </source>
</evidence>
<gene>
    <name evidence="3" type="ORF">GCM10009819_06090</name>
</gene>
<keyword evidence="1" id="KW-0597">Phosphoprotein</keyword>
<dbReference type="Proteomes" id="UP001501196">
    <property type="component" value="Unassembled WGS sequence"/>
</dbReference>
<evidence type="ECO:0000313" key="4">
    <source>
        <dbReference type="Proteomes" id="UP001501196"/>
    </source>
</evidence>
<dbReference type="InterPro" id="IPR008984">
    <property type="entry name" value="SMAD_FHA_dom_sf"/>
</dbReference>
<accession>A0ABN2U1L0</accession>
<feature type="domain" description="FHA" evidence="2">
    <location>
        <begin position="307"/>
        <end position="363"/>
    </location>
</feature>
<dbReference type="EMBL" id="BAAAPW010000001">
    <property type="protein sequence ID" value="GAA2025796.1"/>
    <property type="molecule type" value="Genomic_DNA"/>
</dbReference>
<reference evidence="3 4" key="1">
    <citation type="journal article" date="2019" name="Int. J. Syst. Evol. Microbiol.">
        <title>The Global Catalogue of Microorganisms (GCM) 10K type strain sequencing project: providing services to taxonomists for standard genome sequencing and annotation.</title>
        <authorList>
            <consortium name="The Broad Institute Genomics Platform"/>
            <consortium name="The Broad Institute Genome Sequencing Center for Infectious Disease"/>
            <person name="Wu L."/>
            <person name="Ma J."/>
        </authorList>
    </citation>
    <scope>NUCLEOTIDE SEQUENCE [LARGE SCALE GENOMIC DNA]</scope>
    <source>
        <strain evidence="3 4">JCM 15672</strain>
    </source>
</reference>
<name>A0ABN2U1L0_9MICO</name>
<dbReference type="InterPro" id="IPR000253">
    <property type="entry name" value="FHA_dom"/>
</dbReference>
<sequence length="400" mass="40992">MAEYLPDHDGRWLAAVRDDALLVLPGDRADDVRALWPVLGDAGAAAAVIDRLAAGGITAAPSFAVVRRDRAGGSTQVLVRGPIRIRTVDAVVSGDDVSTWHERVLDGLPDVRVETPASTSGGDALPIVAGVVAVVALDWPAEVAGDPVAPASEADAAVLGRTPGDAVADDDRATAAEVTMVPEDTVVGVSRTERPRIERTAVATVHEASDEPAASALIVPPDFGSAPPELGPPAPAQPEDGLAALLDHATTTGLGDHDGLTVARADLRRLRAGRDDDASDAPLAGHVDSALALRMPDGSIEPIVGELVLGRAPAIGRVTGTRVPRPVVVGAGDPDISRTHLRVGVEGGTAVVTDLDSRNGTQVVAPGQPPVRLRPSEPTPVLPETVIDLGGGWSIQVVTR</sequence>
<dbReference type="PROSITE" id="PS50006">
    <property type="entry name" value="FHA_DOMAIN"/>
    <property type="match status" value="1"/>
</dbReference>
<comment type="caution">
    <text evidence="3">The sequence shown here is derived from an EMBL/GenBank/DDBJ whole genome shotgun (WGS) entry which is preliminary data.</text>
</comment>
<keyword evidence="4" id="KW-1185">Reference proteome</keyword>
<proteinExistence type="predicted"/>
<dbReference type="RefSeq" id="WP_344369351.1">
    <property type="nucleotide sequence ID" value="NZ_BAAAPW010000001.1"/>
</dbReference>
<dbReference type="Pfam" id="PF00498">
    <property type="entry name" value="FHA"/>
    <property type="match status" value="1"/>
</dbReference>
<organism evidence="3 4">
    <name type="scientific">Agromyces tropicus</name>
    <dbReference type="NCBI Taxonomy" id="555371"/>
    <lineage>
        <taxon>Bacteria</taxon>
        <taxon>Bacillati</taxon>
        <taxon>Actinomycetota</taxon>
        <taxon>Actinomycetes</taxon>
        <taxon>Micrococcales</taxon>
        <taxon>Microbacteriaceae</taxon>
        <taxon>Agromyces</taxon>
    </lineage>
</organism>